<organism evidence="2 3">
    <name type="scientific">Arsenicibacter rosenii</name>
    <dbReference type="NCBI Taxonomy" id="1750698"/>
    <lineage>
        <taxon>Bacteria</taxon>
        <taxon>Pseudomonadati</taxon>
        <taxon>Bacteroidota</taxon>
        <taxon>Cytophagia</taxon>
        <taxon>Cytophagales</taxon>
        <taxon>Spirosomataceae</taxon>
        <taxon>Arsenicibacter</taxon>
    </lineage>
</organism>
<gene>
    <name evidence="2" type="ORF">BLX24_19230</name>
</gene>
<keyword evidence="3" id="KW-1185">Reference proteome</keyword>
<evidence type="ECO:0000259" key="1">
    <source>
        <dbReference type="SMART" id="SM00235"/>
    </source>
</evidence>
<comment type="caution">
    <text evidence="2">The sequence shown here is derived from an EMBL/GenBank/DDBJ whole genome shotgun (WGS) entry which is preliminary data.</text>
</comment>
<dbReference type="EMBL" id="MORL01000011">
    <property type="protein sequence ID" value="OIN57612.1"/>
    <property type="molecule type" value="Genomic_DNA"/>
</dbReference>
<dbReference type="RefSeq" id="WP_071504819.1">
    <property type="nucleotide sequence ID" value="NZ_MORL01000011.1"/>
</dbReference>
<dbReference type="PANTHER" id="PTHR10127:SF850">
    <property type="entry name" value="METALLOENDOPEPTIDASE"/>
    <property type="match status" value="1"/>
</dbReference>
<dbReference type="InterPro" id="IPR001506">
    <property type="entry name" value="Peptidase_M12A"/>
</dbReference>
<dbReference type="Proteomes" id="UP000181790">
    <property type="component" value="Unassembled WGS sequence"/>
</dbReference>
<dbReference type="SUPFAM" id="SSF55486">
    <property type="entry name" value="Metalloproteases ('zincins'), catalytic domain"/>
    <property type="match status" value="1"/>
</dbReference>
<dbReference type="InterPro" id="IPR006026">
    <property type="entry name" value="Peptidase_Metallo"/>
</dbReference>
<name>A0A1S2VFX4_9BACT</name>
<evidence type="ECO:0000313" key="2">
    <source>
        <dbReference type="EMBL" id="OIN57612.1"/>
    </source>
</evidence>
<protein>
    <recommendedName>
        <fullName evidence="1">Peptidase metallopeptidase domain-containing protein</fullName>
    </recommendedName>
</protein>
<dbReference type="GO" id="GO:0006508">
    <property type="term" value="P:proteolysis"/>
    <property type="evidence" value="ECO:0007669"/>
    <property type="project" value="InterPro"/>
</dbReference>
<dbReference type="OrthoDB" id="3669864at2"/>
<sequence length="266" mass="31300">MENKLIFEYTKEIAQETKQRAILRSIQERESNLSDLSDQQKGLLNEIKVNPENNILGDKYSLILEMAAQLKKMWRPSRVLKVYFFQGDNIKSRVLEYASIWSEYCSIRFVETMDRNESDIRVSFENTGSWSYIGVDALRVSKSEATMNFGWLNDLTPEREFKRVVLHEFGHALGLIHEHQSPAVNINWNRDYIYNSLYFTLKWDKNTVDKNFFQEYEKATTQYSQVDPLSIMAYSFPANFTYDGTSFPLNYELSDIDKEYIGKVYP</sequence>
<dbReference type="GO" id="GO:0008270">
    <property type="term" value="F:zinc ion binding"/>
    <property type="evidence" value="ECO:0007669"/>
    <property type="project" value="InterPro"/>
</dbReference>
<dbReference type="InterPro" id="IPR024079">
    <property type="entry name" value="MetalloPept_cat_dom_sf"/>
</dbReference>
<dbReference type="GO" id="GO:0004222">
    <property type="term" value="F:metalloendopeptidase activity"/>
    <property type="evidence" value="ECO:0007669"/>
    <property type="project" value="InterPro"/>
</dbReference>
<proteinExistence type="predicted"/>
<dbReference type="Gene3D" id="3.40.390.10">
    <property type="entry name" value="Collagenase (Catalytic Domain)"/>
    <property type="match status" value="1"/>
</dbReference>
<dbReference type="AlphaFoldDB" id="A0A1S2VFX4"/>
<dbReference type="PANTHER" id="PTHR10127">
    <property type="entry name" value="DISCOIDIN, CUB, EGF, LAMININ , AND ZINC METALLOPROTEASE DOMAIN CONTAINING"/>
    <property type="match status" value="1"/>
</dbReference>
<accession>A0A1S2VFX4</accession>
<dbReference type="SMART" id="SM00235">
    <property type="entry name" value="ZnMc"/>
    <property type="match status" value="1"/>
</dbReference>
<dbReference type="Pfam" id="PF01400">
    <property type="entry name" value="Astacin"/>
    <property type="match status" value="1"/>
</dbReference>
<evidence type="ECO:0000313" key="3">
    <source>
        <dbReference type="Proteomes" id="UP000181790"/>
    </source>
</evidence>
<reference evidence="2 3" key="1">
    <citation type="submission" date="2016-10" db="EMBL/GenBank/DDBJ databases">
        <title>Arsenicibacter rosenii gen. nov., sp. nov., an efficient arsenic-methylating bacterium isolated from an arsenic-contaminated paddy soil.</title>
        <authorList>
            <person name="Huang K."/>
        </authorList>
    </citation>
    <scope>NUCLEOTIDE SEQUENCE [LARGE SCALE GENOMIC DNA]</scope>
    <source>
        <strain evidence="2 3">SM-1</strain>
    </source>
</reference>
<feature type="domain" description="Peptidase metallopeptidase" evidence="1">
    <location>
        <begin position="70"/>
        <end position="218"/>
    </location>
</feature>